<evidence type="ECO:0000313" key="1">
    <source>
        <dbReference type="EMBL" id="KAI4840855.1"/>
    </source>
</evidence>
<dbReference type="EMBL" id="CM043770">
    <property type="protein sequence ID" value="KAI4840855.1"/>
    <property type="molecule type" value="Genomic_DNA"/>
</dbReference>
<accession>A0ACB9YG67</accession>
<proteinExistence type="predicted"/>
<gene>
    <name evidence="1" type="ORF">MKS88_000618</name>
</gene>
<name>A0ACB9YG67_PLABR</name>
<comment type="caution">
    <text evidence="1">The sequence shown here is derived from an EMBL/GenBank/DDBJ whole genome shotgun (WGS) entry which is preliminary data.</text>
</comment>
<sequence length="279" mass="33064">MKILFIIKIYTFILLKGIYHIYNYMVINFNKSMDKYYNLDINVDTKICRLLAKCEQIKDSYVAGLKQKIPNYGENEKYNISNYEKTLKVKNKQSNGSSSKSTRRQNQAIKNKSCMFETKKYSRLEKKIFKELDYFDFLKNNKNISDKLYKKIIRKKCGLRIALPLLLFLFLSISLIFDLFCGYGLIGNLFVVLKMFSLTEWMNPFNKWLFASPFSWMGVKKIQVTMGEVISYKSSIITSFFSFLIYFLPLLILGVTIIVAIFYYHTKVKKFENIKYRKK</sequence>
<dbReference type="Proteomes" id="UP001056978">
    <property type="component" value="Chromosome 2"/>
</dbReference>
<reference evidence="1" key="1">
    <citation type="submission" date="2022-06" db="EMBL/GenBank/DDBJ databases">
        <title>The First Complete Genome of the Simian Malaria Parasite Plasmodium brasilianum.</title>
        <authorList>
            <person name="Bajic M."/>
            <person name="Ravishankar S."/>
        </authorList>
    </citation>
    <scope>NUCLEOTIDE SEQUENCE</scope>
    <source>
        <strain evidence="1">Bolivian I</strain>
    </source>
</reference>
<keyword evidence="2" id="KW-1185">Reference proteome</keyword>
<protein>
    <submittedName>
        <fullName evidence="1">Uncharacterized protein</fullName>
    </submittedName>
</protein>
<organism evidence="1 2">
    <name type="scientific">Plasmodium brasilianum</name>
    <dbReference type="NCBI Taxonomy" id="5824"/>
    <lineage>
        <taxon>Eukaryota</taxon>
        <taxon>Sar</taxon>
        <taxon>Alveolata</taxon>
        <taxon>Apicomplexa</taxon>
        <taxon>Aconoidasida</taxon>
        <taxon>Haemosporida</taxon>
        <taxon>Plasmodiidae</taxon>
        <taxon>Plasmodium</taxon>
        <taxon>Plasmodium (Plasmodium)</taxon>
    </lineage>
</organism>
<evidence type="ECO:0000313" key="2">
    <source>
        <dbReference type="Proteomes" id="UP001056978"/>
    </source>
</evidence>